<evidence type="ECO:0000313" key="4">
    <source>
        <dbReference type="Proteomes" id="UP000598971"/>
    </source>
</evidence>
<dbReference type="Proteomes" id="UP000598971">
    <property type="component" value="Unassembled WGS sequence"/>
</dbReference>
<organism evidence="3 4">
    <name type="scientific">Limnovirga soli</name>
    <dbReference type="NCBI Taxonomy" id="2656915"/>
    <lineage>
        <taxon>Bacteria</taxon>
        <taxon>Pseudomonadati</taxon>
        <taxon>Bacteroidota</taxon>
        <taxon>Chitinophagia</taxon>
        <taxon>Chitinophagales</taxon>
        <taxon>Chitinophagaceae</taxon>
        <taxon>Limnovirga</taxon>
    </lineage>
</organism>
<feature type="signal peptide" evidence="1">
    <location>
        <begin position="1"/>
        <end position="21"/>
    </location>
</feature>
<keyword evidence="1" id="KW-0732">Signal</keyword>
<gene>
    <name evidence="3" type="ORF">GD597_17545</name>
</gene>
<sequence>MYLKNSSIPITIVLLFAWVTAFSQTATTSFTPKIIPPSPNAATIAKFGDIPVSPYTGTTDISIPIYTVGTKSISVPVGLDYHTGGIRLSEESGLVGLGWALNAGGMISRTVNDKDDFDGTYFNANLGASSVPEVKGKMVYHTVSTALEQFGNGLQNPMSYTPIGMGLYGYDFGCRYTVYSAESNYNFFPVFNTGTVSQDMEPDQYTFNFPGGSGKFIIARDGKVVLQKQENLKVEYAPNGAWFAITDDHGNKFYFLDIELSQPATGIGGFTKSSWLLSKIVTQQKDSVMFNYSSDNTWTTVKGIGHETFRTGCTGFDGSIYTNDVAQTYLNKTLDNIDWANGQIKFEYDAIRTDLQNGKKLNTVKVYSKDQSGSLLYLKEHRLYYSYFNNTASDELEFKRLRLDSVKELSGNTVLPPYFFTYNMPATLQNLLGKHYSSVDHWGYFNGKSNAINGDFAKGFTAPFTGIINIGDNYSGNINTAQYINLTGADREADSAFMKAFVLKQVNYPTGGFTVLEYDPNYYDYDSSKGLSGCKDFEYVKTISKVVQVNVNNNGTYTGTIDFSDIYLTSNLVSNANLTVSFRAAKSDSLNYYHNALGYGKINFVFQNNTTDISNSGLQCSGTMNGGNCSGTVYSMAIPITIESATTYSWTGYIDPKINISSGFLDITATFTYLIPEYKTKTIMMAGGLRIKSIADYAASGTLAKKRTYDYGYQQDRNADGTSENYSYGRLMGYISYARYEPVIITISNPPQPSNQFLCRNLSRYSSNFSGFTSMSSGNIVGYDQVIEYTIDPSNNDDNGKTVYTFFNSSDTSFSYGGFRLPGVSNLPNNLNGLSKSKTNFKKIGKVYSKVSESNYYYHSTNRILYNAPKYNFYWDIINAVRSNSGCPLGIDSLTTPLITCFYPAISSEKILFDSTVEKIFDQNDINKIIVTKSYNFYDNPKHFQLTRNQTTDSKLNTHVAFMKYPQDYITSGNITGNTILDSLIGKNMLGTVIEKRDSLYYSGSSTGYVIGAQLSKYRFLNQNVLGLDKQYQLAVASPVTNFQPYTISGNSTTQDNRYRQMISFDTYDNNYNILQFTQANHAPSAFVYDYNNQYPVAQVIKATSDQVASTSFESDGKGNWNNFTGLITNVTSTPYPPTGNKYYNLTTSAPLSKVVTIGKSYTISYWSKNGIYNITGGGSTINTTGITVGAWTYYEQKTTASLNTLAITGTGAIDEVRLYPADAQMTTYTYDAFGGITSQCDINNRISYYEYDGLHRLSLIRDQNKNIIKQFCYNYAGQPTNCDGNIFYNVAKSQVFTKKDCSPTYYNGSSITYNVNANKYYSFISQADADQKALEDIVANGQNYANANGTCTIPPMINLKYTNSTPTSMVAVFKHMPSGTTYTFSLAANVTTQTIIGQIMQGGPYDVTITPTNGSFLYSYQVYSYIQNNIHTFNYVDMPTICSTCGIISVSNQH</sequence>
<dbReference type="RefSeq" id="WP_171609229.1">
    <property type="nucleotide sequence ID" value="NZ_WHPF01000014.1"/>
</dbReference>
<name>A0A8J8FGL8_9BACT</name>
<evidence type="ECO:0000313" key="3">
    <source>
        <dbReference type="EMBL" id="NNV57280.1"/>
    </source>
</evidence>
<protein>
    <recommendedName>
        <fullName evidence="2">DUF5977 domain-containing protein</fullName>
    </recommendedName>
</protein>
<proteinExistence type="predicted"/>
<feature type="domain" description="DUF5977" evidence="2">
    <location>
        <begin position="1288"/>
        <end position="1353"/>
    </location>
</feature>
<keyword evidence="4" id="KW-1185">Reference proteome</keyword>
<dbReference type="EMBL" id="WHPF01000014">
    <property type="protein sequence ID" value="NNV57280.1"/>
    <property type="molecule type" value="Genomic_DNA"/>
</dbReference>
<evidence type="ECO:0000256" key="1">
    <source>
        <dbReference type="SAM" id="SignalP"/>
    </source>
</evidence>
<accession>A0A8J8FGL8</accession>
<dbReference type="InterPro" id="IPR046020">
    <property type="entry name" value="DUF5977"/>
</dbReference>
<reference evidence="3" key="1">
    <citation type="submission" date="2019-10" db="EMBL/GenBank/DDBJ databases">
        <title>Draft genome sequence of Panacibacter sp. KCS-6.</title>
        <authorList>
            <person name="Yim K.J."/>
        </authorList>
    </citation>
    <scope>NUCLEOTIDE SEQUENCE</scope>
    <source>
        <strain evidence="3">KCS-6</strain>
    </source>
</reference>
<evidence type="ECO:0000259" key="2">
    <source>
        <dbReference type="Pfam" id="PF19404"/>
    </source>
</evidence>
<dbReference type="Pfam" id="PF19404">
    <property type="entry name" value="DUF5977"/>
    <property type="match status" value="1"/>
</dbReference>
<feature type="chain" id="PRO_5035263053" description="DUF5977 domain-containing protein" evidence="1">
    <location>
        <begin position="22"/>
        <end position="1455"/>
    </location>
</feature>
<comment type="caution">
    <text evidence="3">The sequence shown here is derived from an EMBL/GenBank/DDBJ whole genome shotgun (WGS) entry which is preliminary data.</text>
</comment>